<dbReference type="AlphaFoldDB" id="A0A2P2R0Z4"/>
<reference evidence="1" key="1">
    <citation type="submission" date="2018-02" db="EMBL/GenBank/DDBJ databases">
        <title>Rhizophora mucronata_Transcriptome.</title>
        <authorList>
            <person name="Meera S.P."/>
            <person name="Sreeshan A."/>
            <person name="Augustine A."/>
        </authorList>
    </citation>
    <scope>NUCLEOTIDE SEQUENCE</scope>
    <source>
        <tissue evidence="1">Leaf</tissue>
    </source>
</reference>
<evidence type="ECO:0000313" key="1">
    <source>
        <dbReference type="EMBL" id="MBX72877.1"/>
    </source>
</evidence>
<accession>A0A2P2R0Z4</accession>
<sequence>MIKNKKGKEEQEKAPST</sequence>
<proteinExistence type="predicted"/>
<dbReference type="EMBL" id="GGEC01092393">
    <property type="protein sequence ID" value="MBX72877.1"/>
    <property type="molecule type" value="Transcribed_RNA"/>
</dbReference>
<name>A0A2P2R0Z4_RHIMU</name>
<protein>
    <submittedName>
        <fullName evidence="1">Uncharacterized protein</fullName>
    </submittedName>
</protein>
<organism evidence="1">
    <name type="scientific">Rhizophora mucronata</name>
    <name type="common">Asiatic mangrove</name>
    <dbReference type="NCBI Taxonomy" id="61149"/>
    <lineage>
        <taxon>Eukaryota</taxon>
        <taxon>Viridiplantae</taxon>
        <taxon>Streptophyta</taxon>
        <taxon>Embryophyta</taxon>
        <taxon>Tracheophyta</taxon>
        <taxon>Spermatophyta</taxon>
        <taxon>Magnoliopsida</taxon>
        <taxon>eudicotyledons</taxon>
        <taxon>Gunneridae</taxon>
        <taxon>Pentapetalae</taxon>
        <taxon>rosids</taxon>
        <taxon>fabids</taxon>
        <taxon>Malpighiales</taxon>
        <taxon>Rhizophoraceae</taxon>
        <taxon>Rhizophora</taxon>
    </lineage>
</organism>